<evidence type="ECO:0000313" key="2">
    <source>
        <dbReference type="EMBL" id="WMV18360.1"/>
    </source>
</evidence>
<gene>
    <name evidence="2" type="ORF">MTR67_011745</name>
</gene>
<evidence type="ECO:0000313" key="3">
    <source>
        <dbReference type="Proteomes" id="UP001234989"/>
    </source>
</evidence>
<feature type="region of interest" description="Disordered" evidence="1">
    <location>
        <begin position="66"/>
        <end position="89"/>
    </location>
</feature>
<reference evidence="2" key="1">
    <citation type="submission" date="2023-08" db="EMBL/GenBank/DDBJ databases">
        <title>A de novo genome assembly of Solanum verrucosum Schlechtendal, a Mexican diploid species geographically isolated from the other diploid A-genome species in potato relatives.</title>
        <authorList>
            <person name="Hosaka K."/>
        </authorList>
    </citation>
    <scope>NUCLEOTIDE SEQUENCE</scope>
    <source>
        <tissue evidence="2">Young leaves</tissue>
    </source>
</reference>
<feature type="compositionally biased region" description="Basic and acidic residues" evidence="1">
    <location>
        <begin position="66"/>
        <end position="76"/>
    </location>
</feature>
<accession>A0AAF0QBP8</accession>
<dbReference type="Proteomes" id="UP001234989">
    <property type="component" value="Chromosome 3"/>
</dbReference>
<dbReference type="EMBL" id="CP133614">
    <property type="protein sequence ID" value="WMV18360.1"/>
    <property type="molecule type" value="Genomic_DNA"/>
</dbReference>
<dbReference type="AlphaFoldDB" id="A0AAF0QBP8"/>
<keyword evidence="3" id="KW-1185">Reference proteome</keyword>
<name>A0AAF0QBP8_SOLVR</name>
<organism evidence="2 3">
    <name type="scientific">Solanum verrucosum</name>
    <dbReference type="NCBI Taxonomy" id="315347"/>
    <lineage>
        <taxon>Eukaryota</taxon>
        <taxon>Viridiplantae</taxon>
        <taxon>Streptophyta</taxon>
        <taxon>Embryophyta</taxon>
        <taxon>Tracheophyta</taxon>
        <taxon>Spermatophyta</taxon>
        <taxon>Magnoliopsida</taxon>
        <taxon>eudicotyledons</taxon>
        <taxon>Gunneridae</taxon>
        <taxon>Pentapetalae</taxon>
        <taxon>asterids</taxon>
        <taxon>lamiids</taxon>
        <taxon>Solanales</taxon>
        <taxon>Solanaceae</taxon>
        <taxon>Solanoideae</taxon>
        <taxon>Solaneae</taxon>
        <taxon>Solanum</taxon>
    </lineage>
</organism>
<evidence type="ECO:0000256" key="1">
    <source>
        <dbReference type="SAM" id="MobiDB-lite"/>
    </source>
</evidence>
<sequence length="89" mass="10338">MAHQSHNPLKSTSKGQFLRDFLLRHDYFAVSSKIGVFKKSKFEFLDPKSTIKGGLRFSFKKKGGESLKRNHTRIERNQATNKKKRVKKS</sequence>
<protein>
    <submittedName>
        <fullName evidence="2">Uncharacterized protein</fullName>
    </submittedName>
</protein>
<proteinExistence type="predicted"/>